<dbReference type="Proteomes" id="UP000029050">
    <property type="component" value="Unassembled WGS sequence"/>
</dbReference>
<proteinExistence type="predicted"/>
<gene>
    <name evidence="2" type="ORF">BPSY_0979</name>
</gene>
<feature type="region of interest" description="Disordered" evidence="1">
    <location>
        <begin position="1"/>
        <end position="24"/>
    </location>
</feature>
<sequence length="1218" mass="133074">MSESQRSTNAEADDKPQETPLSLDRIRQWRRSYQAGVGPTPLEDISQLSASLDLTHAHPSGIAQLFASGQVHLDALFRDNGMLRAANRRLERVLDDRATKERISGCAELSLIIGVATWQGSSMPVLLYPVNIERNASSFSKSMIRFTGKVDVNSALVSALRERGVNLDVKELFDASRYEGGTPESSALFSVISGKANGLIPGFAIERKVILGCFVEPSALLMGESLDIIDRLAEGPVGNAVLDALAGDTKSIAELSGQEVPEFSPFDADPHAEFEIGDVRNSVRYAAQLASAGRSVFVDEPAGKAGALHAAAIASRCVMNGRSVLYVPGVADQKKRFAQELRASEMNALMLDVTESNTNAQIDRQLINAVGFQPGSAVTHFDQLADELVGVRSRLTRYLGDLHGISEQWGVSAYQTIQNLANIAALPTHPATHVRLSPQTTRSLVSTMQEWCAKLERAAELGEFTIGPDDTAWYKASLYTEDDAVTAYERVVRMLEKLLPATRTQVASTVNTCGFPVPATAQDWSRQVVVLRNLRRVLDVFQPEIFERDIAAMIEASKSKAKRKTEGTSMGFWERRRHIKEAKSLLRAGAQVENLHDALVVVAKQSEQWRSLVPHGGWPVLPARLDDIMETEEAMSRDMTALNVVLASTPEGGALETIGLNDVEDRLKRLFEDHLALESLPERSSLEREFDAKGLTELVDDLHARHVAREGVGAELQLAWWTTVFEDIVRSSAIISNQDGSALSNAAERFNQVDTEHVRSIGAMVAQESTRRLSEQLFARTQEANQLHTLLAGSHKVSLSRLRKSHQTLFSAAKPILVATPATLAALTDPEPLADLAIIDAASHLPSIELLSVLSRVKQVVIIAHGPTVTSEGLRDLMGMLVRIPVDTRPDRRPPELCDFLERNGYGDIKAEPTSESVRGTVNYTFVNGSGVPVMSSGLVESSQQEINTVVDMLKARAASFTIVPASYVLSIITLSPTHRTRLGAELKACASKDKTFAAFLRHVRIIGVDEVAGAQASDVILSLGFAKTMHGRLLQQFGELEGEGGRGMLLDALALANRNLDIVSAFGSEDLEDERIHQSGPQLLKTMLAWAEDLDSHRTVDLPMAHESASDILLNDLAERIKARGLNVAVDYGTRSGSRIPLVVGIKGKPFGLAVLTDNADFMRVQSTRERHRFITEDLQMLGWSVITVWSVAAFVNPDKEVDRIVAQLAQMYGEIQ</sequence>
<organism evidence="2 3">
    <name type="scientific">Bifidobacterium psychraerophilum</name>
    <dbReference type="NCBI Taxonomy" id="218140"/>
    <lineage>
        <taxon>Bacteria</taxon>
        <taxon>Bacillati</taxon>
        <taxon>Actinomycetota</taxon>
        <taxon>Actinomycetes</taxon>
        <taxon>Bifidobacteriales</taxon>
        <taxon>Bifidobacteriaceae</taxon>
        <taxon>Bifidobacterium</taxon>
    </lineage>
</organism>
<evidence type="ECO:0008006" key="4">
    <source>
        <dbReference type="Google" id="ProtNLM"/>
    </source>
</evidence>
<evidence type="ECO:0000256" key="1">
    <source>
        <dbReference type="SAM" id="MobiDB-lite"/>
    </source>
</evidence>
<reference evidence="2 3" key="1">
    <citation type="submission" date="2014-03" db="EMBL/GenBank/DDBJ databases">
        <title>Genomics of Bifidobacteria.</title>
        <authorList>
            <person name="Ventura M."/>
            <person name="Milani C."/>
            <person name="Lugli G.A."/>
        </authorList>
    </citation>
    <scope>NUCLEOTIDE SEQUENCE [LARGE SCALE GENOMIC DNA]</scope>
    <source>
        <strain evidence="2 3">LMG 21775</strain>
    </source>
</reference>
<dbReference type="GeneID" id="98300185"/>
<dbReference type="OrthoDB" id="9757917at2"/>
<dbReference type="RefSeq" id="WP_033494675.1">
    <property type="nucleotide sequence ID" value="NZ_JALCNH010000014.1"/>
</dbReference>
<dbReference type="eggNOG" id="COG1112">
    <property type="taxonomic scope" value="Bacteria"/>
</dbReference>
<accession>A0A087CFT1</accession>
<dbReference type="STRING" id="218140.BPSY_0979"/>
<evidence type="ECO:0000313" key="3">
    <source>
        <dbReference type="Proteomes" id="UP000029050"/>
    </source>
</evidence>
<name>A0A087CFT1_9BIFI</name>
<dbReference type="EMBL" id="JGZI01000009">
    <property type="protein sequence ID" value="KFI82131.1"/>
    <property type="molecule type" value="Genomic_DNA"/>
</dbReference>
<feature type="compositionally biased region" description="Polar residues" evidence="1">
    <location>
        <begin position="1"/>
        <end position="10"/>
    </location>
</feature>
<protein>
    <recommendedName>
        <fullName evidence="4">Helicase</fullName>
    </recommendedName>
</protein>
<comment type="caution">
    <text evidence="2">The sequence shown here is derived from an EMBL/GenBank/DDBJ whole genome shotgun (WGS) entry which is preliminary data.</text>
</comment>
<evidence type="ECO:0000313" key="2">
    <source>
        <dbReference type="EMBL" id="KFI82131.1"/>
    </source>
</evidence>
<dbReference type="AlphaFoldDB" id="A0A087CFT1"/>
<keyword evidence="3" id="KW-1185">Reference proteome</keyword>